<gene>
    <name evidence="2" type="ORF">CH360_06660</name>
    <name evidence="3" type="ORF">CH373_12310</name>
</gene>
<dbReference type="InterPro" id="IPR029063">
    <property type="entry name" value="SAM-dependent_MTases_sf"/>
</dbReference>
<keyword evidence="3" id="KW-0489">Methyltransferase</keyword>
<dbReference type="Proteomes" id="UP000231962">
    <property type="component" value="Unassembled WGS sequence"/>
</dbReference>
<evidence type="ECO:0000313" key="5">
    <source>
        <dbReference type="Proteomes" id="UP000231990"/>
    </source>
</evidence>
<accession>A0A2M9ZLA7</accession>
<feature type="domain" description="Methyltransferase FkbM" evidence="1">
    <location>
        <begin position="91"/>
        <end position="242"/>
    </location>
</feature>
<dbReference type="SUPFAM" id="SSF53335">
    <property type="entry name" value="S-adenosyl-L-methionine-dependent methyltransferases"/>
    <property type="match status" value="1"/>
</dbReference>
<dbReference type="AlphaFoldDB" id="A0A2M9ZLA7"/>
<dbReference type="Proteomes" id="UP000231990">
    <property type="component" value="Unassembled WGS sequence"/>
</dbReference>
<dbReference type="NCBIfam" id="TIGR01444">
    <property type="entry name" value="fkbM_fam"/>
    <property type="match status" value="1"/>
</dbReference>
<dbReference type="InterPro" id="IPR006342">
    <property type="entry name" value="FkbM_mtfrase"/>
</dbReference>
<protein>
    <submittedName>
        <fullName evidence="3">Methyltransferase</fullName>
    </submittedName>
</protein>
<dbReference type="InterPro" id="IPR052514">
    <property type="entry name" value="SAM-dependent_MTase"/>
</dbReference>
<dbReference type="Gene3D" id="3.40.50.150">
    <property type="entry name" value="Vaccinia Virus protein VP39"/>
    <property type="match status" value="1"/>
</dbReference>
<evidence type="ECO:0000259" key="1">
    <source>
        <dbReference type="Pfam" id="PF05050"/>
    </source>
</evidence>
<reference evidence="4 5" key="1">
    <citation type="submission" date="2017-07" db="EMBL/GenBank/DDBJ databases">
        <title>Leptospira spp. isolated from tropical soils.</title>
        <authorList>
            <person name="Thibeaux R."/>
            <person name="Iraola G."/>
            <person name="Ferres I."/>
            <person name="Bierque E."/>
            <person name="Girault D."/>
            <person name="Soupe-Gilbert M.-E."/>
            <person name="Picardeau M."/>
            <person name="Goarant C."/>
        </authorList>
    </citation>
    <scope>NUCLEOTIDE SEQUENCE [LARGE SCALE GENOMIC DNA]</scope>
    <source>
        <strain evidence="3 5">FH1-B-B1</strain>
        <strain evidence="2 4">FH1-B-C1</strain>
    </source>
</reference>
<organism evidence="3 5">
    <name type="scientific">Leptospira perolatii</name>
    <dbReference type="NCBI Taxonomy" id="2023191"/>
    <lineage>
        <taxon>Bacteria</taxon>
        <taxon>Pseudomonadati</taxon>
        <taxon>Spirochaetota</taxon>
        <taxon>Spirochaetia</taxon>
        <taxon>Leptospirales</taxon>
        <taxon>Leptospiraceae</taxon>
        <taxon>Leptospira</taxon>
    </lineage>
</organism>
<evidence type="ECO:0000313" key="2">
    <source>
        <dbReference type="EMBL" id="PJZ70279.1"/>
    </source>
</evidence>
<sequence>MAIIRGIKRLFFKLGSIAFSLLRLTTFGRGFLERILVSLMRNKATIVHNDITLTFAVPNQMNYFRIETFSSKEPETLEWIDAIPKNSILWDIGANVGLYTCYAIKSRNCKVYCFEPSVFNVELLARNIFMNNLVSKAVIVPLPLTSIVTESSLNMSSTDWGMSLSSFGQSYGHDGKELNKQFEFKTIGISMDQCITLLNLPSPDYIKMDVDGIEHLILKGGKKVLRKVKGIIIEINEEFEEQKKQSVALLKAAGLKFKEKRHADKFENGEFRNTYNQIWVR</sequence>
<dbReference type="GO" id="GO:0032259">
    <property type="term" value="P:methylation"/>
    <property type="evidence" value="ECO:0007669"/>
    <property type="project" value="UniProtKB-KW"/>
</dbReference>
<proteinExistence type="predicted"/>
<dbReference type="Pfam" id="PF05050">
    <property type="entry name" value="Methyltransf_21"/>
    <property type="match status" value="1"/>
</dbReference>
<keyword evidence="4" id="KW-1185">Reference proteome</keyword>
<dbReference type="PANTHER" id="PTHR34203">
    <property type="entry name" value="METHYLTRANSFERASE, FKBM FAMILY PROTEIN"/>
    <property type="match status" value="1"/>
</dbReference>
<evidence type="ECO:0000313" key="3">
    <source>
        <dbReference type="EMBL" id="PJZ72837.1"/>
    </source>
</evidence>
<keyword evidence="3" id="KW-0808">Transferase</keyword>
<evidence type="ECO:0000313" key="4">
    <source>
        <dbReference type="Proteomes" id="UP000231962"/>
    </source>
</evidence>
<dbReference type="EMBL" id="NPDY01000004">
    <property type="protein sequence ID" value="PJZ70279.1"/>
    <property type="molecule type" value="Genomic_DNA"/>
</dbReference>
<comment type="caution">
    <text evidence="3">The sequence shown here is derived from an EMBL/GenBank/DDBJ whole genome shotgun (WGS) entry which is preliminary data.</text>
</comment>
<dbReference type="GO" id="GO:0008168">
    <property type="term" value="F:methyltransferase activity"/>
    <property type="evidence" value="ECO:0007669"/>
    <property type="project" value="UniProtKB-KW"/>
</dbReference>
<dbReference type="OrthoDB" id="7016221at2"/>
<dbReference type="EMBL" id="NPDZ01000007">
    <property type="protein sequence ID" value="PJZ72837.1"/>
    <property type="molecule type" value="Genomic_DNA"/>
</dbReference>
<name>A0A2M9ZLA7_9LEPT</name>
<dbReference type="PANTHER" id="PTHR34203:SF15">
    <property type="entry name" value="SLL1173 PROTEIN"/>
    <property type="match status" value="1"/>
</dbReference>